<dbReference type="InterPro" id="IPR019080">
    <property type="entry name" value="YqaJ_viral_recombinase"/>
</dbReference>
<dbReference type="GO" id="GO:0006281">
    <property type="term" value="P:DNA repair"/>
    <property type="evidence" value="ECO:0007669"/>
    <property type="project" value="UniProtKB-ARBA"/>
</dbReference>
<reference evidence="4" key="2">
    <citation type="submission" date="2012-11" db="EMBL/GenBank/DDBJ databases">
        <authorList>
            <person name="Kuo A."/>
            <person name="Curtis B.A."/>
            <person name="Tanifuji G."/>
            <person name="Burki F."/>
            <person name="Gruber A."/>
            <person name="Irimia M."/>
            <person name="Maruyama S."/>
            <person name="Arias M.C."/>
            <person name="Ball S.G."/>
            <person name="Gile G.H."/>
            <person name="Hirakawa Y."/>
            <person name="Hopkins J.F."/>
            <person name="Rensing S.A."/>
            <person name="Schmutz J."/>
            <person name="Symeonidi A."/>
            <person name="Elias M."/>
            <person name="Eveleigh R.J."/>
            <person name="Herman E.K."/>
            <person name="Klute M.J."/>
            <person name="Nakayama T."/>
            <person name="Obornik M."/>
            <person name="Reyes-Prieto A."/>
            <person name="Armbrust E.V."/>
            <person name="Aves S.J."/>
            <person name="Beiko R.G."/>
            <person name="Coutinho P."/>
            <person name="Dacks J.B."/>
            <person name="Durnford D.G."/>
            <person name="Fast N.M."/>
            <person name="Green B.R."/>
            <person name="Grisdale C."/>
            <person name="Hempe F."/>
            <person name="Henrissat B."/>
            <person name="Hoppner M.P."/>
            <person name="Ishida K.-I."/>
            <person name="Kim E."/>
            <person name="Koreny L."/>
            <person name="Kroth P.G."/>
            <person name="Liu Y."/>
            <person name="Malik S.-B."/>
            <person name="Maier U.G."/>
            <person name="McRose D."/>
            <person name="Mock T."/>
            <person name="Neilson J.A."/>
            <person name="Onodera N.T."/>
            <person name="Poole A.M."/>
            <person name="Pritham E.J."/>
            <person name="Richards T.A."/>
            <person name="Rocap G."/>
            <person name="Roy S.W."/>
            <person name="Sarai C."/>
            <person name="Schaack S."/>
            <person name="Shirato S."/>
            <person name="Slamovits C.H."/>
            <person name="Spencer D.F."/>
            <person name="Suzuki S."/>
            <person name="Worden A.Z."/>
            <person name="Zauner S."/>
            <person name="Barry K."/>
            <person name="Bell C."/>
            <person name="Bharti A.K."/>
            <person name="Crow J.A."/>
            <person name="Grimwood J."/>
            <person name="Kramer R."/>
            <person name="Lindquist E."/>
            <person name="Lucas S."/>
            <person name="Salamov A."/>
            <person name="McFadden G.I."/>
            <person name="Lane C.E."/>
            <person name="Keeling P.J."/>
            <person name="Gray M.W."/>
            <person name="Grigoriev I.V."/>
            <person name="Archibald J.M."/>
        </authorList>
    </citation>
    <scope>NUCLEOTIDE SEQUENCE</scope>
    <source>
        <strain evidence="4">CCMP2712</strain>
    </source>
</reference>
<dbReference type="PANTHER" id="PTHR46609:SF6">
    <property type="entry name" value="EXONUCLEASE, PHAGE-TYPE_RECB, C-TERMINAL DOMAIN-CONTAINING PROTEIN-RELATED"/>
    <property type="match status" value="1"/>
</dbReference>
<dbReference type="GeneID" id="17306710"/>
<name>L1JN19_GUITC</name>
<dbReference type="OrthoDB" id="421276at2759"/>
<protein>
    <recommendedName>
        <fullName evidence="1">YqaJ viral recombinase domain-containing protein</fullName>
    </recommendedName>
</protein>
<dbReference type="SUPFAM" id="SSF52980">
    <property type="entry name" value="Restriction endonuclease-like"/>
    <property type="match status" value="1"/>
</dbReference>
<reference evidence="3" key="3">
    <citation type="submission" date="2016-03" db="UniProtKB">
        <authorList>
            <consortium name="EnsemblProtists"/>
        </authorList>
    </citation>
    <scope>IDENTIFICATION</scope>
</reference>
<accession>L1JN19</accession>
<dbReference type="PANTHER" id="PTHR46609">
    <property type="entry name" value="EXONUCLEASE, PHAGE-TYPE/RECB, C-TERMINAL DOMAIN-CONTAINING PROTEIN"/>
    <property type="match status" value="1"/>
</dbReference>
<dbReference type="HOGENOM" id="CLU_050446_1_0_1"/>
<dbReference type="AlphaFoldDB" id="L1JN19"/>
<dbReference type="OMA" id="KFAPVET"/>
<dbReference type="InterPro" id="IPR011335">
    <property type="entry name" value="Restrct_endonuc-II-like"/>
</dbReference>
<dbReference type="Proteomes" id="UP000011087">
    <property type="component" value="Unassembled WGS sequence"/>
</dbReference>
<dbReference type="InterPro" id="IPR051703">
    <property type="entry name" value="NF-kappa-B_Signaling_Reg"/>
</dbReference>
<dbReference type="PaxDb" id="55529-EKX49986"/>
<dbReference type="Pfam" id="PF09588">
    <property type="entry name" value="YqaJ"/>
    <property type="match status" value="1"/>
</dbReference>
<sequence>MANLEQGSEEWLEARRNRLTGSNFGAAVGHNKFKSPLQLAHEMLYGTFEGNEATRWGNAHEQVACHEYILAKKQLLCTGGNEDDVDFSVSHSGLNPHETKHWLAVSPDGHVRENGVTAILEIKCPFKRKLYPEIPSYYMDQIQGIMGVLSVPWTDFCVWTPDEFSIQRVAFNKEYWESQLYPGLERFYHEVFIPAYLDREESRVMGDESIPPYPS</sequence>
<evidence type="ECO:0000259" key="1">
    <source>
        <dbReference type="Pfam" id="PF09588"/>
    </source>
</evidence>
<feature type="domain" description="YqaJ viral recombinase" evidence="1">
    <location>
        <begin position="10"/>
        <end position="148"/>
    </location>
</feature>
<reference evidence="2 4" key="1">
    <citation type="journal article" date="2012" name="Nature">
        <title>Algal genomes reveal evolutionary mosaicism and the fate of nucleomorphs.</title>
        <authorList>
            <consortium name="DOE Joint Genome Institute"/>
            <person name="Curtis B.A."/>
            <person name="Tanifuji G."/>
            <person name="Burki F."/>
            <person name="Gruber A."/>
            <person name="Irimia M."/>
            <person name="Maruyama S."/>
            <person name="Arias M.C."/>
            <person name="Ball S.G."/>
            <person name="Gile G.H."/>
            <person name="Hirakawa Y."/>
            <person name="Hopkins J.F."/>
            <person name="Kuo A."/>
            <person name="Rensing S.A."/>
            <person name="Schmutz J."/>
            <person name="Symeonidi A."/>
            <person name="Elias M."/>
            <person name="Eveleigh R.J."/>
            <person name="Herman E.K."/>
            <person name="Klute M.J."/>
            <person name="Nakayama T."/>
            <person name="Obornik M."/>
            <person name="Reyes-Prieto A."/>
            <person name="Armbrust E.V."/>
            <person name="Aves S.J."/>
            <person name="Beiko R.G."/>
            <person name="Coutinho P."/>
            <person name="Dacks J.B."/>
            <person name="Durnford D.G."/>
            <person name="Fast N.M."/>
            <person name="Green B.R."/>
            <person name="Grisdale C.J."/>
            <person name="Hempel F."/>
            <person name="Henrissat B."/>
            <person name="Hoppner M.P."/>
            <person name="Ishida K."/>
            <person name="Kim E."/>
            <person name="Koreny L."/>
            <person name="Kroth P.G."/>
            <person name="Liu Y."/>
            <person name="Malik S.B."/>
            <person name="Maier U.G."/>
            <person name="McRose D."/>
            <person name="Mock T."/>
            <person name="Neilson J.A."/>
            <person name="Onodera N.T."/>
            <person name="Poole A.M."/>
            <person name="Pritham E.J."/>
            <person name="Richards T.A."/>
            <person name="Rocap G."/>
            <person name="Roy S.W."/>
            <person name="Sarai C."/>
            <person name="Schaack S."/>
            <person name="Shirato S."/>
            <person name="Slamovits C.H."/>
            <person name="Spencer D.F."/>
            <person name="Suzuki S."/>
            <person name="Worden A.Z."/>
            <person name="Zauner S."/>
            <person name="Barry K."/>
            <person name="Bell C."/>
            <person name="Bharti A.K."/>
            <person name="Crow J.A."/>
            <person name="Grimwood J."/>
            <person name="Kramer R."/>
            <person name="Lindquist E."/>
            <person name="Lucas S."/>
            <person name="Salamov A."/>
            <person name="McFadden G.I."/>
            <person name="Lane C.E."/>
            <person name="Keeling P.J."/>
            <person name="Gray M.W."/>
            <person name="Grigoriev I.V."/>
            <person name="Archibald J.M."/>
        </authorList>
    </citation>
    <scope>NUCLEOTIDE SEQUENCE</scope>
    <source>
        <strain evidence="2 4">CCMP2712</strain>
    </source>
</reference>
<dbReference type="EnsemblProtists" id="EKX49986">
    <property type="protein sequence ID" value="EKX49986"/>
    <property type="gene ID" value="GUITHDRAFT_67555"/>
</dbReference>
<dbReference type="InterPro" id="IPR011604">
    <property type="entry name" value="PDDEXK-like_dom_sf"/>
</dbReference>
<dbReference type="RefSeq" id="XP_005836966.1">
    <property type="nucleotide sequence ID" value="XM_005836909.1"/>
</dbReference>
<organism evidence="2">
    <name type="scientific">Guillardia theta (strain CCMP2712)</name>
    <name type="common">Cryptophyte</name>
    <dbReference type="NCBI Taxonomy" id="905079"/>
    <lineage>
        <taxon>Eukaryota</taxon>
        <taxon>Cryptophyceae</taxon>
        <taxon>Pyrenomonadales</taxon>
        <taxon>Geminigeraceae</taxon>
        <taxon>Guillardia</taxon>
    </lineage>
</organism>
<dbReference type="EMBL" id="JH992980">
    <property type="protein sequence ID" value="EKX49986.1"/>
    <property type="molecule type" value="Genomic_DNA"/>
</dbReference>
<dbReference type="Gene3D" id="3.90.320.10">
    <property type="match status" value="1"/>
</dbReference>
<dbReference type="KEGG" id="gtt:GUITHDRAFT_67555"/>
<keyword evidence="4" id="KW-1185">Reference proteome</keyword>
<proteinExistence type="predicted"/>
<gene>
    <name evidence="2" type="ORF">GUITHDRAFT_67555</name>
</gene>
<evidence type="ECO:0000313" key="3">
    <source>
        <dbReference type="EnsemblProtists" id="EKX49986"/>
    </source>
</evidence>
<dbReference type="CDD" id="cd22343">
    <property type="entry name" value="PDDEXK_lambda_exonuclease-like"/>
    <property type="match status" value="1"/>
</dbReference>
<evidence type="ECO:0000313" key="2">
    <source>
        <dbReference type="EMBL" id="EKX49986.1"/>
    </source>
</evidence>
<evidence type="ECO:0000313" key="4">
    <source>
        <dbReference type="Proteomes" id="UP000011087"/>
    </source>
</evidence>